<evidence type="ECO:0000256" key="1">
    <source>
        <dbReference type="SAM" id="SignalP"/>
    </source>
</evidence>
<organism evidence="3">
    <name type="scientific">Oceaniferula spumae</name>
    <dbReference type="NCBI Taxonomy" id="2979115"/>
    <lineage>
        <taxon>Bacteria</taxon>
        <taxon>Pseudomonadati</taxon>
        <taxon>Verrucomicrobiota</taxon>
        <taxon>Verrucomicrobiia</taxon>
        <taxon>Verrucomicrobiales</taxon>
        <taxon>Verrucomicrobiaceae</taxon>
        <taxon>Oceaniferula</taxon>
    </lineage>
</organism>
<gene>
    <name evidence="3" type="ORF">NT6N_02490</name>
</gene>
<evidence type="ECO:0000259" key="2">
    <source>
        <dbReference type="Pfam" id="PF07589"/>
    </source>
</evidence>
<feature type="domain" description="Ice-binding protein C-terminal" evidence="2">
    <location>
        <begin position="179"/>
        <end position="201"/>
    </location>
</feature>
<dbReference type="AlphaFoldDB" id="A0AAT9FH27"/>
<feature type="signal peptide" evidence="1">
    <location>
        <begin position="1"/>
        <end position="17"/>
    </location>
</feature>
<name>A0AAT9FH27_9BACT</name>
<sequence>MKKTLLTMSLVGLSSLASLTGATLVGSGTHLVAFDTVNDDVTVVRSFDNFLVTYLTFDLGPGSILGGTLDLSATFGNFDSTSLTIEYIGQYANGEIAQAGAGNNDAGTAQTIANFDLWVPASAVDSESFDPVLNSPGQVASFTIGASTDQIAVIRFTGTSSTATNQQLTVSNPSAVFTPVPEPSSAALLGLGGLTLVLRRRK</sequence>
<evidence type="ECO:0000313" key="3">
    <source>
        <dbReference type="EMBL" id="BDS05209.1"/>
    </source>
</evidence>
<reference evidence="3" key="1">
    <citation type="submission" date="2024-07" db="EMBL/GenBank/DDBJ databases">
        <title>Complete genome sequence of Verrucomicrobiaceae bacterium NT6N.</title>
        <authorList>
            <person name="Huang C."/>
            <person name="Takami H."/>
            <person name="Hamasaki K."/>
        </authorList>
    </citation>
    <scope>NUCLEOTIDE SEQUENCE</scope>
    <source>
        <strain evidence="3">NT6N</strain>
    </source>
</reference>
<keyword evidence="1" id="KW-0732">Signal</keyword>
<accession>A0AAT9FH27</accession>
<proteinExistence type="predicted"/>
<dbReference type="NCBIfam" id="TIGR02595">
    <property type="entry name" value="PEP_CTERM"/>
    <property type="match status" value="1"/>
</dbReference>
<dbReference type="EMBL" id="AP026866">
    <property type="protein sequence ID" value="BDS05209.1"/>
    <property type="molecule type" value="Genomic_DNA"/>
</dbReference>
<dbReference type="InterPro" id="IPR013424">
    <property type="entry name" value="Ice-binding_C"/>
</dbReference>
<feature type="chain" id="PRO_5043815191" description="Ice-binding protein C-terminal domain-containing protein" evidence="1">
    <location>
        <begin position="18"/>
        <end position="202"/>
    </location>
</feature>
<dbReference type="KEGG" id="osu:NT6N_02490"/>
<dbReference type="Pfam" id="PF07589">
    <property type="entry name" value="PEP-CTERM"/>
    <property type="match status" value="1"/>
</dbReference>
<protein>
    <recommendedName>
        <fullName evidence="2">Ice-binding protein C-terminal domain-containing protein</fullName>
    </recommendedName>
</protein>